<reference evidence="1" key="1">
    <citation type="journal article" date="2019" name="Nat. Med.">
        <title>A library of human gut bacterial isolates paired with longitudinal multiomics data enables mechanistic microbiome research.</title>
        <authorList>
            <person name="Poyet M."/>
            <person name="Groussin M."/>
            <person name="Gibbons S.M."/>
            <person name="Avila-Pacheco J."/>
            <person name="Jiang X."/>
            <person name="Kearney S.M."/>
            <person name="Perrotta A.R."/>
            <person name="Berdy B."/>
            <person name="Zhao S."/>
            <person name="Lieberman T.D."/>
            <person name="Swanson P.K."/>
            <person name="Smith M."/>
            <person name="Roesemann S."/>
            <person name="Alexander J.E."/>
            <person name="Rich S.A."/>
            <person name="Livny J."/>
            <person name="Vlamakis H."/>
            <person name="Clish C."/>
            <person name="Bullock K."/>
            <person name="Deik A."/>
            <person name="Scott J."/>
            <person name="Pierce K.A."/>
            <person name="Xavier R.J."/>
            <person name="Alm E.J."/>
        </authorList>
    </citation>
    <scope>NUCLEOTIDE SEQUENCE</scope>
    <source>
        <strain evidence="1">BIOML-A4</strain>
    </source>
</reference>
<comment type="caution">
    <text evidence="1">The sequence shown here is derived from an EMBL/GenBank/DDBJ whole genome shotgun (WGS) entry which is preliminary data.</text>
</comment>
<name>A0A6G1Z9I5_9BACT</name>
<accession>A0A6G1Z9I5</accession>
<proteinExistence type="predicted"/>
<evidence type="ECO:0000313" key="1">
    <source>
        <dbReference type="EMBL" id="MRY10624.1"/>
    </source>
</evidence>
<organism evidence="1">
    <name type="scientific">Parabacteroides goldsteinii</name>
    <dbReference type="NCBI Taxonomy" id="328812"/>
    <lineage>
        <taxon>Bacteria</taxon>
        <taxon>Pseudomonadati</taxon>
        <taxon>Bacteroidota</taxon>
        <taxon>Bacteroidia</taxon>
        <taxon>Bacteroidales</taxon>
        <taxon>Tannerellaceae</taxon>
        <taxon>Parabacteroides</taxon>
    </lineage>
</organism>
<dbReference type="AlphaFoldDB" id="A0A6G1Z9I5"/>
<protein>
    <submittedName>
        <fullName evidence="1">Uncharacterized protein</fullName>
    </submittedName>
</protein>
<gene>
    <name evidence="1" type="ORF">GKE01_03955</name>
</gene>
<sequence>MLNLIKNHNSYIMNIPIIVIHRGTPFYLYPVLKQMRLFNPDNRICLISDGIPDGCDFVEYHDINDYWDSSVEFDKIYLHLSSNPRDYEMFCFQRWFVIRDFVQKQGFEYFLCVDSDVLLYCDVNNLFGKYLKYDVVICNEVELHCSLFSVDSLIRFCDHMTYMYTNEQSLTALKDIYQTFLVEKKLGGICDMTAFSRFKSNVDHIFDIGIPVDGACFDENISVSTGFEMEGDKKKIYWNDNLPYGRSVSDNSMIRFYCLHFQGRAKYSIYKYLLDEHKVHHSGFWYNLKWSLSKEILGARLKGIKKAIQNPRMVVNFVKAKLK</sequence>
<dbReference type="EMBL" id="WKLP01000004">
    <property type="protein sequence ID" value="MRY10624.1"/>
    <property type="molecule type" value="Genomic_DNA"/>
</dbReference>